<dbReference type="EMBL" id="NGFN01000357">
    <property type="protein sequence ID" value="OUC93632.1"/>
    <property type="molecule type" value="Genomic_DNA"/>
</dbReference>
<reference evidence="2 3" key="1">
    <citation type="submission" date="2017-05" db="EMBL/GenBank/DDBJ databases">
        <title>Biotechnological potential of actinobacteria isolated from South African environments.</title>
        <authorList>
            <person name="Le Roes-Hill M."/>
            <person name="Prins A."/>
            <person name="Durrell K.A."/>
        </authorList>
    </citation>
    <scope>NUCLEOTIDE SEQUENCE [LARGE SCALE GENOMIC DNA]</scope>
    <source>
        <strain evidence="2 3">HMC13</strain>
    </source>
</reference>
<dbReference type="Proteomes" id="UP000195105">
    <property type="component" value="Unassembled WGS sequence"/>
</dbReference>
<dbReference type="InterPro" id="IPR025637">
    <property type="entry name" value="DUF4333"/>
</dbReference>
<dbReference type="RefSeq" id="WP_086604985.1">
    <property type="nucleotide sequence ID" value="NZ_NGFN01000357.1"/>
</dbReference>
<keyword evidence="3" id="KW-1185">Reference proteome</keyword>
<accession>A0A243RFX6</accession>
<organism evidence="2 3">
    <name type="scientific">Streptomyces swartbergensis</name>
    <dbReference type="NCBI Taxonomy" id="487165"/>
    <lineage>
        <taxon>Bacteria</taxon>
        <taxon>Bacillati</taxon>
        <taxon>Actinomycetota</taxon>
        <taxon>Actinomycetes</taxon>
        <taxon>Kitasatosporales</taxon>
        <taxon>Streptomycetaceae</taxon>
        <taxon>Streptomyces</taxon>
    </lineage>
</organism>
<dbReference type="AlphaFoldDB" id="A0A243RFX6"/>
<evidence type="ECO:0000259" key="1">
    <source>
        <dbReference type="Pfam" id="PF14230"/>
    </source>
</evidence>
<feature type="domain" description="DUF4333" evidence="1">
    <location>
        <begin position="75"/>
        <end position="117"/>
    </location>
</feature>
<evidence type="ECO:0000313" key="3">
    <source>
        <dbReference type="Proteomes" id="UP000195105"/>
    </source>
</evidence>
<evidence type="ECO:0000313" key="2">
    <source>
        <dbReference type="EMBL" id="OUC93632.1"/>
    </source>
</evidence>
<name>A0A243RFX6_9ACTN</name>
<comment type="caution">
    <text evidence="2">The sequence shown here is derived from an EMBL/GenBank/DDBJ whole genome shotgun (WGS) entry which is preliminary data.</text>
</comment>
<protein>
    <recommendedName>
        <fullName evidence="1">DUF4333 domain-containing protein</fullName>
    </recommendedName>
</protein>
<dbReference type="Pfam" id="PF14230">
    <property type="entry name" value="DUF4333"/>
    <property type="match status" value="1"/>
</dbReference>
<proteinExistence type="predicted"/>
<gene>
    <name evidence="2" type="ORF">CA983_36125</name>
</gene>
<sequence length="130" mass="14044">MQHSRFITGALVAAVAVAAVGGGVTYVFAGKDVQHTTVNPVARALYVKVDGHLAVHRTILQSRIEGWYHPLPWLGRDVHDVSCPRHLKAVAGASETCTAEADGTRISIPVHVVKVEGKASEPKVTWKFDR</sequence>